<dbReference type="PANTHER" id="PTHR40788:SF2">
    <property type="entry name" value="CLR5 DOMAIN-CONTAINING PROTEIN"/>
    <property type="match status" value="1"/>
</dbReference>
<dbReference type="AlphaFoldDB" id="A0A7J6IEJ2"/>
<dbReference type="InParanoid" id="A0A7J6IEJ2"/>
<dbReference type="RefSeq" id="XP_031882473.1">
    <property type="nucleotide sequence ID" value="XM_032020419.1"/>
</dbReference>
<sequence length="122" mass="13917">MELRPNHQFNPFASDEELAQYDLPDLPADFDKMDFKDPATMSRLLGMPVPHKTPAEVRKDAKSLSSSLLASYDRLRAIIARHEPAIHHRWLRKKRHQRLDTLTRAWGPGVIFGGFPPGEHPG</sequence>
<evidence type="ECO:0000313" key="2">
    <source>
        <dbReference type="Proteomes" id="UP000011096"/>
    </source>
</evidence>
<accession>A0A7J6IEJ2</accession>
<evidence type="ECO:0000313" key="1">
    <source>
        <dbReference type="EMBL" id="KAF4474763.1"/>
    </source>
</evidence>
<reference evidence="1 2" key="2">
    <citation type="submission" date="2020-04" db="EMBL/GenBank/DDBJ databases">
        <title>Genome sequencing and assembly of multiple isolates from the Colletotrichum gloeosporioides species complex.</title>
        <authorList>
            <person name="Gan P."/>
            <person name="Shirasu K."/>
        </authorList>
    </citation>
    <scope>NUCLEOTIDE SEQUENCE [LARGE SCALE GENOMIC DNA]</scope>
    <source>
        <strain evidence="1 2">Nara gc5</strain>
    </source>
</reference>
<dbReference type="OrthoDB" id="10440627at2759"/>
<protein>
    <submittedName>
        <fullName evidence="1">Uncharacterized protein</fullName>
    </submittedName>
</protein>
<name>A0A7J6IEJ2_COLFN</name>
<organism evidence="1 2">
    <name type="scientific">Colletotrichum fructicola (strain Nara gc5)</name>
    <name type="common">Anthracnose fungus</name>
    <name type="synonym">Colletotrichum gloeosporioides (strain Nara gc5)</name>
    <dbReference type="NCBI Taxonomy" id="1213859"/>
    <lineage>
        <taxon>Eukaryota</taxon>
        <taxon>Fungi</taxon>
        <taxon>Dikarya</taxon>
        <taxon>Ascomycota</taxon>
        <taxon>Pezizomycotina</taxon>
        <taxon>Sordariomycetes</taxon>
        <taxon>Hypocreomycetidae</taxon>
        <taxon>Glomerellales</taxon>
        <taxon>Glomerellaceae</taxon>
        <taxon>Colletotrichum</taxon>
        <taxon>Colletotrichum gloeosporioides species complex</taxon>
    </lineage>
</organism>
<dbReference type="EMBL" id="ANPB02000010">
    <property type="protein sequence ID" value="KAF4474763.1"/>
    <property type="molecule type" value="Genomic_DNA"/>
</dbReference>
<dbReference type="GeneID" id="43604631"/>
<proteinExistence type="predicted"/>
<reference evidence="1 2" key="1">
    <citation type="submission" date="2012-08" db="EMBL/GenBank/DDBJ databases">
        <authorList>
            <person name="Gan P.H.P."/>
            <person name="Ikeda K."/>
            <person name="Irieda H."/>
            <person name="Narusaka M."/>
            <person name="O'Connell R.J."/>
            <person name="Narusaka Y."/>
            <person name="Takano Y."/>
            <person name="Kubo Y."/>
            <person name="Shirasu K."/>
        </authorList>
    </citation>
    <scope>NUCLEOTIDE SEQUENCE [LARGE SCALE GENOMIC DNA]</scope>
    <source>
        <strain evidence="1 2">Nara gc5</strain>
    </source>
</reference>
<dbReference type="PANTHER" id="PTHR40788">
    <property type="entry name" value="CLR5 DOMAIN-CONTAINING PROTEIN-RELATED"/>
    <property type="match status" value="1"/>
</dbReference>
<gene>
    <name evidence="1" type="ORF">CGGC5_v015779</name>
</gene>
<comment type="caution">
    <text evidence="1">The sequence shown here is derived from an EMBL/GenBank/DDBJ whole genome shotgun (WGS) entry which is preliminary data.</text>
</comment>
<dbReference type="Proteomes" id="UP000011096">
    <property type="component" value="Unassembled WGS sequence"/>
</dbReference>
<keyword evidence="2" id="KW-1185">Reference proteome</keyword>